<dbReference type="GO" id="GO:0071972">
    <property type="term" value="F:peptidoglycan L,D-transpeptidase activity"/>
    <property type="evidence" value="ECO:0007669"/>
    <property type="project" value="TreeGrafter"/>
</dbReference>
<comment type="catalytic activity">
    <reaction evidence="14">
        <text>Preferential cleavage: (Ac)2-L-Lys-D-Ala-|-D-Ala. Also transpeptidation of peptidyl-alanyl moieties that are N-acyl substituents of D-alanine.</text>
        <dbReference type="EC" id="3.4.16.4"/>
    </reaction>
</comment>
<feature type="active site" description="Acyl-ester intermediate" evidence="14">
    <location>
        <position position="326"/>
    </location>
</feature>
<keyword evidence="12 14" id="KW-0472">Membrane</keyword>
<evidence type="ECO:0000256" key="2">
    <source>
        <dbReference type="ARBA" id="ARBA00004236"/>
    </source>
</evidence>
<dbReference type="EC" id="3.4.16.4" evidence="14"/>
<evidence type="ECO:0000256" key="11">
    <source>
        <dbReference type="ARBA" id="ARBA00022989"/>
    </source>
</evidence>
<dbReference type="InterPro" id="IPR012338">
    <property type="entry name" value="Beta-lactam/transpept-like"/>
</dbReference>
<dbReference type="GO" id="GO:0008360">
    <property type="term" value="P:regulation of cell shape"/>
    <property type="evidence" value="ECO:0007669"/>
    <property type="project" value="UniProtKB-KW"/>
</dbReference>
<keyword evidence="11 14" id="KW-1133">Transmembrane helix</keyword>
<keyword evidence="8 14" id="KW-0378">Hydrolase</keyword>
<reference evidence="17" key="1">
    <citation type="submission" date="2016-02" db="EMBL/GenBank/DDBJ databases">
        <title>Halorhodospira halochloris DSM-1059 complete genome, version 2.</title>
        <authorList>
            <person name="Tsukatani Y."/>
        </authorList>
    </citation>
    <scope>NUCLEOTIDE SEQUENCE</scope>
    <source>
        <strain evidence="17">DSM 1059</strain>
    </source>
</reference>
<evidence type="ECO:0000256" key="6">
    <source>
        <dbReference type="ARBA" id="ARBA00022670"/>
    </source>
</evidence>
<organism evidence="17 18">
    <name type="scientific">Halorhodospira halochloris</name>
    <name type="common">Ectothiorhodospira halochloris</name>
    <dbReference type="NCBI Taxonomy" id="1052"/>
    <lineage>
        <taxon>Bacteria</taxon>
        <taxon>Pseudomonadati</taxon>
        <taxon>Pseudomonadota</taxon>
        <taxon>Gammaproteobacteria</taxon>
        <taxon>Chromatiales</taxon>
        <taxon>Ectothiorhodospiraceae</taxon>
        <taxon>Halorhodospira</taxon>
    </lineage>
</organism>
<dbReference type="PANTHER" id="PTHR30627">
    <property type="entry name" value="PEPTIDOGLYCAN D,D-TRANSPEPTIDASE"/>
    <property type="match status" value="1"/>
</dbReference>
<dbReference type="EMBL" id="AP017372">
    <property type="protein sequence ID" value="BAU56495.1"/>
    <property type="molecule type" value="Genomic_DNA"/>
</dbReference>
<dbReference type="InterPro" id="IPR017790">
    <property type="entry name" value="Penicillin-binding_protein_2"/>
</dbReference>
<feature type="domain" description="Penicillin-binding protein transpeptidase" evidence="15">
    <location>
        <begin position="267"/>
        <end position="611"/>
    </location>
</feature>
<dbReference type="GO" id="GO:0071555">
    <property type="term" value="P:cell wall organization"/>
    <property type="evidence" value="ECO:0007669"/>
    <property type="project" value="UniProtKB-KW"/>
</dbReference>
<evidence type="ECO:0000313" key="17">
    <source>
        <dbReference type="EMBL" id="BAU56495.1"/>
    </source>
</evidence>
<evidence type="ECO:0000256" key="1">
    <source>
        <dbReference type="ARBA" id="ARBA00004167"/>
    </source>
</evidence>
<dbReference type="Proteomes" id="UP000218890">
    <property type="component" value="Chromosome"/>
</dbReference>
<keyword evidence="10 14" id="KW-0573">Peptidoglycan synthesis</keyword>
<dbReference type="SUPFAM" id="SSF56601">
    <property type="entry name" value="beta-lactamase/transpeptidase-like"/>
    <property type="match status" value="1"/>
</dbReference>
<dbReference type="InterPro" id="IPR001460">
    <property type="entry name" value="PCN-bd_Tpept"/>
</dbReference>
<dbReference type="InterPro" id="IPR050515">
    <property type="entry name" value="Beta-lactam/transpept"/>
</dbReference>
<accession>A0A0X8X6H9</accession>
<keyword evidence="6 14" id="KW-0645">Protease</keyword>
<evidence type="ECO:0000259" key="16">
    <source>
        <dbReference type="Pfam" id="PF03717"/>
    </source>
</evidence>
<dbReference type="Gene3D" id="3.30.1390.30">
    <property type="entry name" value="Penicillin-binding protein 2a, domain 3"/>
    <property type="match status" value="1"/>
</dbReference>
<feature type="domain" description="Penicillin-binding protein dimerisation" evidence="16">
    <location>
        <begin position="63"/>
        <end position="235"/>
    </location>
</feature>
<dbReference type="PANTHER" id="PTHR30627:SF2">
    <property type="entry name" value="PEPTIDOGLYCAN D,D-TRANSPEPTIDASE MRDA"/>
    <property type="match status" value="1"/>
</dbReference>
<dbReference type="SUPFAM" id="SSF56519">
    <property type="entry name" value="Penicillin binding protein dimerisation domain"/>
    <property type="match status" value="1"/>
</dbReference>
<dbReference type="GO" id="GO:0005886">
    <property type="term" value="C:plasma membrane"/>
    <property type="evidence" value="ECO:0007669"/>
    <property type="project" value="UniProtKB-SubCell"/>
</dbReference>
<proteinExistence type="inferred from homology"/>
<comment type="caution">
    <text evidence="14">Lacks conserved residue(s) required for the propagation of feature annotation.</text>
</comment>
<protein>
    <recommendedName>
        <fullName evidence="14">Peptidoglycan D,D-transpeptidase MrdA</fullName>
        <ecNumber evidence="14">3.4.16.4</ecNumber>
    </recommendedName>
    <alternativeName>
        <fullName evidence="14">Penicillin-binding protein 2</fullName>
        <shortName evidence="14">PBP-2</shortName>
    </alternativeName>
</protein>
<dbReference type="InterPro" id="IPR036138">
    <property type="entry name" value="PBP_dimer_sf"/>
</dbReference>
<evidence type="ECO:0000256" key="14">
    <source>
        <dbReference type="HAMAP-Rule" id="MF_02081"/>
    </source>
</evidence>
<dbReference type="NCBIfam" id="TIGR03423">
    <property type="entry name" value="pbp2_mrdA"/>
    <property type="match status" value="1"/>
</dbReference>
<comment type="function">
    <text evidence="14">Catalyzes cross-linking of the peptidoglycan cell wall.</text>
</comment>
<dbReference type="InterPro" id="IPR005311">
    <property type="entry name" value="PBP_dimer"/>
</dbReference>
<dbReference type="Gene3D" id="3.90.1310.10">
    <property type="entry name" value="Penicillin-binding protein 2a (Domain 2)"/>
    <property type="match status" value="1"/>
</dbReference>
<dbReference type="HAMAP" id="MF_02081">
    <property type="entry name" value="MrdA_transpept"/>
    <property type="match status" value="1"/>
</dbReference>
<sequence>MSEASRIPDHHRDAHITRTRIILAGTVCLITVLIVLSQMVRLQIVDHQHYATLSHENRIKVTPIPPTRGLIYDRNGHVLAENRPSYQLTLIPERVPDLEKTLEQISQIVHVSDAQKERFKTQLQRSRRFEEVPLRSQLDDEEVAKLAVHRHRFPGMEVNARLVRHYPNPNHSSHAVGHVGHITREDLRRIDQSTYRGTHHIGKSGIELAFEDTLRGEVGFERVETNALGRVIRSIERTPPKPGNDLILTIDSKLQEVAERAIGDERGAVVAIEPQSGEILALASQPSYDPNKFVEGMTHQRFRELERTGWQPLYNRASRGTYSPASTIKPFVGLAALEHGVIEKDTEVNCDGEFFLEGRDRPYRCWRETGHGDINFGQALAESCNVFFYDTSFKLGIDRMSKFLEQFGFGAQTTSDIPGERRGVLPSRDWKRGAIGQGWFHGETVITGIGLGYFNATPLQLATATAILGNRGELITPRLVRGVADGANNDQNSAIELGQATETTPTQRIDIDDPSHWEETIEGMRLAIQHYRGTARLINENLNYDFAGKTGTAQITERDVDDDEERPEHLRNHALFIGLAPADDPQIAIAVVIEHGGSGGAAAAPVARAVVDYWMLQDKTYLQQLEQGRIDASEVEDEEDSELEIAP</sequence>
<dbReference type="AlphaFoldDB" id="A0A0X8X6H9"/>
<comment type="similarity">
    <text evidence="14">Belongs to the transpeptidase family. MrdA subfamily.</text>
</comment>
<feature type="transmembrane region" description="Helical" evidence="14">
    <location>
        <begin position="21"/>
        <end position="40"/>
    </location>
</feature>
<dbReference type="GO" id="GO:0009002">
    <property type="term" value="F:serine-type D-Ala-D-Ala carboxypeptidase activity"/>
    <property type="evidence" value="ECO:0007669"/>
    <property type="project" value="UniProtKB-UniRule"/>
</dbReference>
<keyword evidence="3 14" id="KW-1003">Cell membrane</keyword>
<evidence type="ECO:0000256" key="13">
    <source>
        <dbReference type="ARBA" id="ARBA00023316"/>
    </source>
</evidence>
<dbReference type="Gene3D" id="3.40.710.10">
    <property type="entry name" value="DD-peptidase/beta-lactamase superfamily"/>
    <property type="match status" value="1"/>
</dbReference>
<evidence type="ECO:0000256" key="3">
    <source>
        <dbReference type="ARBA" id="ARBA00022475"/>
    </source>
</evidence>
<evidence type="ECO:0000256" key="8">
    <source>
        <dbReference type="ARBA" id="ARBA00022801"/>
    </source>
</evidence>
<evidence type="ECO:0000256" key="4">
    <source>
        <dbReference type="ARBA" id="ARBA00022519"/>
    </source>
</evidence>
<evidence type="ECO:0000256" key="9">
    <source>
        <dbReference type="ARBA" id="ARBA00022960"/>
    </source>
</evidence>
<dbReference type="GO" id="GO:0006508">
    <property type="term" value="P:proteolysis"/>
    <property type="evidence" value="ECO:0007669"/>
    <property type="project" value="UniProtKB-KW"/>
</dbReference>
<dbReference type="KEGG" id="hhk:HH1059_24220"/>
<keyword evidence="5 14" id="KW-0121">Carboxypeptidase</keyword>
<evidence type="ECO:0000313" key="18">
    <source>
        <dbReference type="Proteomes" id="UP000218890"/>
    </source>
</evidence>
<evidence type="ECO:0000256" key="5">
    <source>
        <dbReference type="ARBA" id="ARBA00022645"/>
    </source>
</evidence>
<dbReference type="Pfam" id="PF00905">
    <property type="entry name" value="Transpeptidase"/>
    <property type="match status" value="1"/>
</dbReference>
<comment type="subcellular location">
    <subcellularLocation>
        <location evidence="14">Cell inner membrane</location>
        <topology evidence="14">Single-pass membrane protein</topology>
    </subcellularLocation>
    <subcellularLocation>
        <location evidence="2">Cell membrane</location>
    </subcellularLocation>
    <subcellularLocation>
        <location evidence="1">Membrane</location>
        <topology evidence="1">Single-pass membrane protein</topology>
    </subcellularLocation>
</comment>
<keyword evidence="13 14" id="KW-0961">Cell wall biogenesis/degradation</keyword>
<keyword evidence="7 14" id="KW-0812">Transmembrane</keyword>
<keyword evidence="9 14" id="KW-0133">Cell shape</keyword>
<evidence type="ECO:0000256" key="12">
    <source>
        <dbReference type="ARBA" id="ARBA00023136"/>
    </source>
</evidence>
<dbReference type="RefSeq" id="WP_231901957.1">
    <property type="nucleotide sequence ID" value="NZ_AP017372.2"/>
</dbReference>
<gene>
    <name evidence="17" type="primary">pbpA</name>
    <name evidence="14" type="synonym">mrdA</name>
    <name evidence="17" type="ORF">HH1059_24220</name>
</gene>
<dbReference type="Pfam" id="PF03717">
    <property type="entry name" value="PBP_dimer"/>
    <property type="match status" value="1"/>
</dbReference>
<keyword evidence="4 14" id="KW-0997">Cell inner membrane</keyword>
<comment type="pathway">
    <text evidence="14">Cell wall biogenesis; peptidoglycan biosynthesis.</text>
</comment>
<dbReference type="GO" id="GO:0009252">
    <property type="term" value="P:peptidoglycan biosynthetic process"/>
    <property type="evidence" value="ECO:0007669"/>
    <property type="project" value="UniProtKB-UniRule"/>
</dbReference>
<dbReference type="GO" id="GO:0008658">
    <property type="term" value="F:penicillin binding"/>
    <property type="evidence" value="ECO:0007669"/>
    <property type="project" value="UniProtKB-UniRule"/>
</dbReference>
<evidence type="ECO:0000256" key="7">
    <source>
        <dbReference type="ARBA" id="ARBA00022692"/>
    </source>
</evidence>
<keyword evidence="18" id="KW-1185">Reference proteome</keyword>
<evidence type="ECO:0000259" key="15">
    <source>
        <dbReference type="Pfam" id="PF00905"/>
    </source>
</evidence>
<evidence type="ECO:0000256" key="10">
    <source>
        <dbReference type="ARBA" id="ARBA00022984"/>
    </source>
</evidence>
<name>A0A0X8X6H9_HALHR</name>